<reference evidence="1" key="2">
    <citation type="submission" date="2023-05" db="EMBL/GenBank/DDBJ databases">
        <authorList>
            <consortium name="Lawrence Berkeley National Laboratory"/>
            <person name="Steindorff A."/>
            <person name="Hensen N."/>
            <person name="Bonometti L."/>
            <person name="Westerberg I."/>
            <person name="Brannstrom I.O."/>
            <person name="Guillou S."/>
            <person name="Cros-Aarteil S."/>
            <person name="Calhoun S."/>
            <person name="Haridas S."/>
            <person name="Kuo A."/>
            <person name="Mondo S."/>
            <person name="Pangilinan J."/>
            <person name="Riley R."/>
            <person name="Labutti K."/>
            <person name="Andreopoulos B."/>
            <person name="Lipzen A."/>
            <person name="Chen C."/>
            <person name="Yanf M."/>
            <person name="Daum C."/>
            <person name="Ng V."/>
            <person name="Clum A."/>
            <person name="Ohm R."/>
            <person name="Martin F."/>
            <person name="Silar P."/>
            <person name="Natvig D."/>
            <person name="Lalanne C."/>
            <person name="Gautier V."/>
            <person name="Ament-Velasquez S.L."/>
            <person name="Kruys A."/>
            <person name="Hutchinson M.I."/>
            <person name="Powell A.J."/>
            <person name="Barry K."/>
            <person name="Miller A.N."/>
            <person name="Grigoriev I.V."/>
            <person name="Debuchy R."/>
            <person name="Gladieux P."/>
            <person name="Thoren M.H."/>
            <person name="Johannesson H."/>
        </authorList>
    </citation>
    <scope>NUCLEOTIDE SEQUENCE</scope>
    <source>
        <strain evidence="1">CBS 359.72</strain>
    </source>
</reference>
<proteinExistence type="predicted"/>
<name>A0AAN7CM67_9PEZI</name>
<comment type="caution">
    <text evidence="1">The sequence shown here is derived from an EMBL/GenBank/DDBJ whole genome shotgun (WGS) entry which is preliminary data.</text>
</comment>
<gene>
    <name evidence="1" type="ORF">C7999DRAFT_43981</name>
</gene>
<dbReference type="AlphaFoldDB" id="A0AAN7CM67"/>
<organism evidence="1 2">
    <name type="scientific">Corynascus novoguineensis</name>
    <dbReference type="NCBI Taxonomy" id="1126955"/>
    <lineage>
        <taxon>Eukaryota</taxon>
        <taxon>Fungi</taxon>
        <taxon>Dikarya</taxon>
        <taxon>Ascomycota</taxon>
        <taxon>Pezizomycotina</taxon>
        <taxon>Sordariomycetes</taxon>
        <taxon>Sordariomycetidae</taxon>
        <taxon>Sordariales</taxon>
        <taxon>Chaetomiaceae</taxon>
        <taxon>Corynascus</taxon>
    </lineage>
</organism>
<reference evidence="1" key="1">
    <citation type="journal article" date="2023" name="Mol. Phylogenet. Evol.">
        <title>Genome-scale phylogeny and comparative genomics of the fungal order Sordariales.</title>
        <authorList>
            <person name="Hensen N."/>
            <person name="Bonometti L."/>
            <person name="Westerberg I."/>
            <person name="Brannstrom I.O."/>
            <person name="Guillou S."/>
            <person name="Cros-Aarteil S."/>
            <person name="Calhoun S."/>
            <person name="Haridas S."/>
            <person name="Kuo A."/>
            <person name="Mondo S."/>
            <person name="Pangilinan J."/>
            <person name="Riley R."/>
            <person name="LaButti K."/>
            <person name="Andreopoulos B."/>
            <person name="Lipzen A."/>
            <person name="Chen C."/>
            <person name="Yan M."/>
            <person name="Daum C."/>
            <person name="Ng V."/>
            <person name="Clum A."/>
            <person name="Steindorff A."/>
            <person name="Ohm R.A."/>
            <person name="Martin F."/>
            <person name="Silar P."/>
            <person name="Natvig D.O."/>
            <person name="Lalanne C."/>
            <person name="Gautier V."/>
            <person name="Ament-Velasquez S.L."/>
            <person name="Kruys A."/>
            <person name="Hutchinson M.I."/>
            <person name="Powell A.J."/>
            <person name="Barry K."/>
            <person name="Miller A.N."/>
            <person name="Grigoriev I.V."/>
            <person name="Debuchy R."/>
            <person name="Gladieux P."/>
            <person name="Hiltunen Thoren M."/>
            <person name="Johannesson H."/>
        </authorList>
    </citation>
    <scope>NUCLEOTIDE SEQUENCE</scope>
    <source>
        <strain evidence="1">CBS 359.72</strain>
    </source>
</reference>
<evidence type="ECO:0000313" key="2">
    <source>
        <dbReference type="Proteomes" id="UP001303647"/>
    </source>
</evidence>
<accession>A0AAN7CM67</accession>
<protein>
    <submittedName>
        <fullName evidence="1">Uncharacterized protein</fullName>
    </submittedName>
</protein>
<evidence type="ECO:0000313" key="1">
    <source>
        <dbReference type="EMBL" id="KAK4244330.1"/>
    </source>
</evidence>
<dbReference type="Proteomes" id="UP001303647">
    <property type="component" value="Unassembled WGS sequence"/>
</dbReference>
<dbReference type="EMBL" id="MU857744">
    <property type="protein sequence ID" value="KAK4244330.1"/>
    <property type="molecule type" value="Genomic_DNA"/>
</dbReference>
<keyword evidence="2" id="KW-1185">Reference proteome</keyword>
<dbReference type="PANTHER" id="PTHR42085">
    <property type="entry name" value="F-BOX DOMAIN-CONTAINING PROTEIN"/>
    <property type="match status" value="1"/>
</dbReference>
<dbReference type="InterPro" id="IPR038883">
    <property type="entry name" value="AN11006-like"/>
</dbReference>
<sequence length="510" mass="58696">MLQDLKGPPSRPPALLRLPPHIRRRIYLFLGMAPFIQFPYTYYLDGHKESRLYVSHRDPPPASNFAGFLLSCRALYDEVAVLLYSANRFVIHYPHHRSLEPLRALTPTSLAALTSLKIVLNESSCHYPTDSNNYPPSDCCDPVHGVQWCTEEHGTLHSHPLLESPPGTDPTSTRQAVQALLAEWHNTAAYLSSRVSAGRLDLWLVTWSRESRGYQICCPPCIMSEGGCPPHVHHGCRLSQCSPYVHEGLMYNRSHGCFCRRRHGAASSTCNCWAPPTSLFLVSRVLCRDAQFVFFTENHFTIRDFYVELPFENLRYDTSRNKADYPFERLAVSEFLRDVVPTYCLANLRFLELLFPIHVAPKYLDKDTLEREWCATLDWVRDKINPLALTIRCVMVHHHLANSASSAHRLLALTEEEETRVLRAHARILCPLENFSRDIGMAGFNVQIAHYASLKPDKKRYLLRQFKQMGRFPVERWEILPENVSEFRNSSDNVDPRDGTWQIWYAIPTY</sequence>
<dbReference type="PANTHER" id="PTHR42085:SF2">
    <property type="entry name" value="F-BOX DOMAIN-CONTAINING PROTEIN"/>
    <property type="match status" value="1"/>
</dbReference>